<reference evidence="2 3" key="1">
    <citation type="journal article" date="2016" name="Proc. Natl. Acad. Sci. U.S.A.">
        <title>Comparative genomics of biotechnologically important yeasts.</title>
        <authorList>
            <person name="Riley R."/>
            <person name="Haridas S."/>
            <person name="Wolfe K.H."/>
            <person name="Lopes M.R."/>
            <person name="Hittinger C.T."/>
            <person name="Goeker M."/>
            <person name="Salamov A.A."/>
            <person name="Wisecaver J.H."/>
            <person name="Long T.M."/>
            <person name="Calvey C.H."/>
            <person name="Aerts A.L."/>
            <person name="Barry K.W."/>
            <person name="Choi C."/>
            <person name="Clum A."/>
            <person name="Coughlan A.Y."/>
            <person name="Deshpande S."/>
            <person name="Douglass A.P."/>
            <person name="Hanson S.J."/>
            <person name="Klenk H.-P."/>
            <person name="LaButti K.M."/>
            <person name="Lapidus A."/>
            <person name="Lindquist E.A."/>
            <person name="Lipzen A.M."/>
            <person name="Meier-Kolthoff J.P."/>
            <person name="Ohm R.A."/>
            <person name="Otillar R.P."/>
            <person name="Pangilinan J.L."/>
            <person name="Peng Y."/>
            <person name="Rokas A."/>
            <person name="Rosa C.A."/>
            <person name="Scheuner C."/>
            <person name="Sibirny A.A."/>
            <person name="Slot J.C."/>
            <person name="Stielow J.B."/>
            <person name="Sun H."/>
            <person name="Kurtzman C.P."/>
            <person name="Blackwell M."/>
            <person name="Grigoriev I.V."/>
            <person name="Jeffries T.W."/>
        </authorList>
    </citation>
    <scope>NUCLEOTIDE SEQUENCE [LARGE SCALE GENOMIC DNA]</scope>
    <source>
        <strain evidence="2 3">NRRL Y-11557</strain>
    </source>
</reference>
<gene>
    <name evidence="2" type="ORF">LIPSTDRAFT_3252</name>
</gene>
<dbReference type="OrthoDB" id="5329749at2759"/>
<keyword evidence="1" id="KW-1133">Transmembrane helix</keyword>
<organism evidence="2 3">
    <name type="scientific">Lipomyces starkeyi NRRL Y-11557</name>
    <dbReference type="NCBI Taxonomy" id="675824"/>
    <lineage>
        <taxon>Eukaryota</taxon>
        <taxon>Fungi</taxon>
        <taxon>Dikarya</taxon>
        <taxon>Ascomycota</taxon>
        <taxon>Saccharomycotina</taxon>
        <taxon>Lipomycetes</taxon>
        <taxon>Lipomycetales</taxon>
        <taxon>Lipomycetaceae</taxon>
        <taxon>Lipomyces</taxon>
    </lineage>
</organism>
<feature type="transmembrane region" description="Helical" evidence="1">
    <location>
        <begin position="12"/>
        <end position="33"/>
    </location>
</feature>
<accession>A0A1E3Q5A6</accession>
<name>A0A1E3Q5A6_LIPST</name>
<keyword evidence="1" id="KW-0812">Transmembrane</keyword>
<dbReference type="Proteomes" id="UP000094385">
    <property type="component" value="Unassembled WGS sequence"/>
</dbReference>
<evidence type="ECO:0000313" key="3">
    <source>
        <dbReference type="Proteomes" id="UP000094385"/>
    </source>
</evidence>
<evidence type="ECO:0008006" key="4">
    <source>
        <dbReference type="Google" id="ProtNLM"/>
    </source>
</evidence>
<sequence>MNGLDSFGLASNIIGVLTFIVATLASIVGFYALTVETEAEIEKFKLDLELSKTQIDPYYRWQVIVPDGSEDKRHLGKLNHDLQSTVDKITAAVTSLEKDFAILIPKFEPGDWRHSRLVRRIRWASKRQEVLGKLQYLSSQRLVLVALHIHLYSTGTAMTRDRMPRDKWRCSSL</sequence>
<keyword evidence="1" id="KW-0472">Membrane</keyword>
<evidence type="ECO:0000256" key="1">
    <source>
        <dbReference type="SAM" id="Phobius"/>
    </source>
</evidence>
<dbReference type="EMBL" id="KV454294">
    <property type="protein sequence ID" value="ODQ72889.1"/>
    <property type="molecule type" value="Genomic_DNA"/>
</dbReference>
<protein>
    <recommendedName>
        <fullName evidence="4">Prion-inhibition and propagation HeLo domain-containing protein</fullName>
    </recommendedName>
</protein>
<evidence type="ECO:0000313" key="2">
    <source>
        <dbReference type="EMBL" id="ODQ72889.1"/>
    </source>
</evidence>
<dbReference type="AlphaFoldDB" id="A0A1E3Q5A6"/>
<keyword evidence="3" id="KW-1185">Reference proteome</keyword>
<proteinExistence type="predicted"/>